<dbReference type="PATRIC" id="fig|1207063.3.peg.556"/>
<gene>
    <name evidence="1" type="ORF">P24_02741</name>
</gene>
<dbReference type="Proteomes" id="UP000006746">
    <property type="component" value="Unassembled WGS sequence"/>
</dbReference>
<evidence type="ECO:0000313" key="2">
    <source>
        <dbReference type="Proteomes" id="UP000006746"/>
    </source>
</evidence>
<reference evidence="1 2" key="1">
    <citation type="journal article" date="2012" name="J. Bacteriol.">
        <title>Genome Sequence of Oceanibaculum indicum Type Strain P24.</title>
        <authorList>
            <person name="Lai Q."/>
            <person name="Shao Z."/>
        </authorList>
    </citation>
    <scope>NUCLEOTIDE SEQUENCE [LARGE SCALE GENOMIC DNA]</scope>
    <source>
        <strain evidence="1 2">P24</strain>
    </source>
</reference>
<dbReference type="eggNOG" id="COG0640">
    <property type="taxonomic scope" value="Bacteria"/>
</dbReference>
<accession>K2JV53</accession>
<evidence type="ECO:0008006" key="3">
    <source>
        <dbReference type="Google" id="ProtNLM"/>
    </source>
</evidence>
<protein>
    <recommendedName>
        <fullName evidence="3">ArsR family transcriptional regulator</fullName>
    </recommendedName>
</protein>
<keyword evidence="2" id="KW-1185">Reference proteome</keyword>
<organism evidence="1 2">
    <name type="scientific">Oceanibaculum indicum P24</name>
    <dbReference type="NCBI Taxonomy" id="1207063"/>
    <lineage>
        <taxon>Bacteria</taxon>
        <taxon>Pseudomonadati</taxon>
        <taxon>Pseudomonadota</taxon>
        <taxon>Alphaproteobacteria</taxon>
        <taxon>Rhodospirillales</taxon>
        <taxon>Oceanibaculaceae</taxon>
        <taxon>Oceanibaculum</taxon>
    </lineage>
</organism>
<dbReference type="AlphaFoldDB" id="K2JV53"/>
<comment type="caution">
    <text evidence="1">The sequence shown here is derived from an EMBL/GenBank/DDBJ whole genome shotgun (WGS) entry which is preliminary data.</text>
</comment>
<proteinExistence type="predicted"/>
<dbReference type="STRING" id="1207063.P24_02741"/>
<sequence>MSLAKLLEEDRRLAILRLLESQQGYHLNDSVVQDALSRLGHAVSRDQVRADFAWLDEVGLLNVEVVLDRVHIAKLTSRGVDVAKGLATVPGVKRPRPGD</sequence>
<name>K2JV53_9PROT</name>
<dbReference type="EMBL" id="AMRL01000002">
    <property type="protein sequence ID" value="EKE78442.1"/>
    <property type="molecule type" value="Genomic_DNA"/>
</dbReference>
<evidence type="ECO:0000313" key="1">
    <source>
        <dbReference type="EMBL" id="EKE78442.1"/>
    </source>
</evidence>
<dbReference type="RefSeq" id="WP_008943165.1">
    <property type="nucleotide sequence ID" value="NZ_AMRL01000002.1"/>
</dbReference>